<dbReference type="Proteomes" id="UP001595752">
    <property type="component" value="Unassembled WGS sequence"/>
</dbReference>
<evidence type="ECO:0000313" key="1">
    <source>
        <dbReference type="EMBL" id="MFC3883618.1"/>
    </source>
</evidence>
<name>A0ABV8B029_9BACI</name>
<reference evidence="2" key="1">
    <citation type="journal article" date="2019" name="Int. J. Syst. Evol. Microbiol.">
        <title>The Global Catalogue of Microorganisms (GCM) 10K type strain sequencing project: providing services to taxonomists for standard genome sequencing and annotation.</title>
        <authorList>
            <consortium name="The Broad Institute Genomics Platform"/>
            <consortium name="The Broad Institute Genome Sequencing Center for Infectious Disease"/>
            <person name="Wu L."/>
            <person name="Ma J."/>
        </authorList>
    </citation>
    <scope>NUCLEOTIDE SEQUENCE [LARGE SCALE GENOMIC DNA]</scope>
    <source>
        <strain evidence="2">CCUG 61889</strain>
    </source>
</reference>
<dbReference type="InterPro" id="IPR023105">
    <property type="entry name" value="YkvR-like_sf"/>
</dbReference>
<protein>
    <submittedName>
        <fullName evidence="1">DUF3219 family protein</fullName>
    </submittedName>
</protein>
<sequence>MNELALLFLLGIRGDGDMVTEVMLNDVHIKVTGYQEEVMKSKKTGNELHKISFDFKVRSGEEYHKITTLLYEKTFDVKVPENNLEFRGTINHYSTSITNLYKENAVGDFKLELIEVDREKL</sequence>
<keyword evidence="2" id="KW-1185">Reference proteome</keyword>
<accession>A0ABV8B029</accession>
<organism evidence="1 2">
    <name type="scientific">Bacillus songklensis</name>
    <dbReference type="NCBI Taxonomy" id="1069116"/>
    <lineage>
        <taxon>Bacteria</taxon>
        <taxon>Bacillati</taxon>
        <taxon>Bacillota</taxon>
        <taxon>Bacilli</taxon>
        <taxon>Bacillales</taxon>
        <taxon>Bacillaceae</taxon>
        <taxon>Bacillus</taxon>
    </lineage>
</organism>
<dbReference type="Pfam" id="PF11514">
    <property type="entry name" value="DUF3219"/>
    <property type="match status" value="1"/>
</dbReference>
<dbReference type="Gene3D" id="2.40.30.80">
    <property type="entry name" value="YkvR-like"/>
    <property type="match status" value="1"/>
</dbReference>
<proteinExistence type="predicted"/>
<gene>
    <name evidence="1" type="ORF">ACFOU2_08890</name>
</gene>
<dbReference type="InterPro" id="IPR021596">
    <property type="entry name" value="DUF3219"/>
</dbReference>
<dbReference type="SUPFAM" id="SSF159173">
    <property type="entry name" value="YkvR-like"/>
    <property type="match status" value="1"/>
</dbReference>
<evidence type="ECO:0000313" key="2">
    <source>
        <dbReference type="Proteomes" id="UP001595752"/>
    </source>
</evidence>
<dbReference type="EMBL" id="JBHRZT010000032">
    <property type="protein sequence ID" value="MFC3883618.1"/>
    <property type="molecule type" value="Genomic_DNA"/>
</dbReference>
<dbReference type="RefSeq" id="WP_377914258.1">
    <property type="nucleotide sequence ID" value="NZ_JBHRZT010000032.1"/>
</dbReference>
<comment type="caution">
    <text evidence="1">The sequence shown here is derived from an EMBL/GenBank/DDBJ whole genome shotgun (WGS) entry which is preliminary data.</text>
</comment>